<dbReference type="EMBL" id="CP147920">
    <property type="protein sequence ID" value="XAU14229.1"/>
    <property type="molecule type" value="Genomic_DNA"/>
</dbReference>
<evidence type="ECO:0000313" key="2">
    <source>
        <dbReference type="EMBL" id="XAU14229.1"/>
    </source>
</evidence>
<dbReference type="InterPro" id="IPR003731">
    <property type="entry name" value="Di-Nase_FeMo-co_biosynth"/>
</dbReference>
<feature type="domain" description="Dinitrogenase iron-molybdenum cofactor biosynthesis" evidence="1">
    <location>
        <begin position="14"/>
        <end position="85"/>
    </location>
</feature>
<organism evidence="2 3">
    <name type="scientific">Sulfurimonas diazotrophicus</name>
    <dbReference type="NCBI Taxonomy" id="3131939"/>
    <lineage>
        <taxon>Bacteria</taxon>
        <taxon>Pseudomonadati</taxon>
        <taxon>Campylobacterota</taxon>
        <taxon>Epsilonproteobacteria</taxon>
        <taxon>Campylobacterales</taxon>
        <taxon>Sulfurimonadaceae</taxon>
        <taxon>Sulfurimonas</taxon>
    </lineage>
</organism>
<name>A0ABZ3H7V5_9BACT</name>
<sequence>MIAIPVDKASMDATSSKLFGNVQAFALYNNDEKAFRFIPNGGQGDGVKTAKLLADLSVTSVVYSFMGNGPYGVLEAEGIGVYYLGKEPLALSTIVEGLATENYVKVVSENAQTYLDPGTASGECGCGCSHD</sequence>
<dbReference type="Pfam" id="PF02579">
    <property type="entry name" value="Nitro_FeMo-Co"/>
    <property type="match status" value="1"/>
</dbReference>
<evidence type="ECO:0000259" key="1">
    <source>
        <dbReference type="Pfam" id="PF02579"/>
    </source>
</evidence>
<dbReference type="Gene3D" id="3.30.420.130">
    <property type="entry name" value="Dinitrogenase iron-molybdenum cofactor biosynthesis domain"/>
    <property type="match status" value="1"/>
</dbReference>
<proteinExistence type="predicted"/>
<evidence type="ECO:0000313" key="3">
    <source>
        <dbReference type="Proteomes" id="UP001447842"/>
    </source>
</evidence>
<dbReference type="RefSeq" id="WP_345969308.1">
    <property type="nucleotide sequence ID" value="NZ_CP147920.1"/>
</dbReference>
<reference evidence="2 3" key="1">
    <citation type="submission" date="2024-03" db="EMBL/GenBank/DDBJ databases">
        <title>Sulfurimonas sp. HSL3-1.</title>
        <authorList>
            <person name="Wang S."/>
        </authorList>
    </citation>
    <scope>NUCLEOTIDE SEQUENCE [LARGE SCALE GENOMIC DNA]</scope>
    <source>
        <strain evidence="2 3">HSL3-1</strain>
    </source>
</reference>
<gene>
    <name evidence="2" type="ORF">WCY31_08160</name>
</gene>
<keyword evidence="3" id="KW-1185">Reference proteome</keyword>
<dbReference type="SUPFAM" id="SSF53146">
    <property type="entry name" value="Nitrogenase accessory factor-like"/>
    <property type="match status" value="1"/>
</dbReference>
<dbReference type="InterPro" id="IPR036105">
    <property type="entry name" value="DiNase_FeMo-co_biosyn_sf"/>
</dbReference>
<protein>
    <submittedName>
        <fullName evidence="2">NifB/NifX family molybdenum-iron cluster-binding protein</fullName>
    </submittedName>
</protein>
<dbReference type="Proteomes" id="UP001447842">
    <property type="component" value="Chromosome"/>
</dbReference>
<accession>A0ABZ3H7V5</accession>